<evidence type="ECO:0000313" key="3">
    <source>
        <dbReference type="Proteomes" id="UP001589789"/>
    </source>
</evidence>
<protein>
    <submittedName>
        <fullName evidence="2">Uncharacterized protein</fullName>
    </submittedName>
</protein>
<sequence length="355" mass="36235">MIVGVLRMRQDTDVARMAAALRTPSLKYRSFGNEPVRCAAPVPALGEEQALGILDDVLAGLNDLSAEAVLGDAQFDAGGLLPQNSDPVPFEPSRYAASGAEAFRLHASRAETSQAEFSSPALHRREVAHAEPAAGRGDAGARRGAPAIRREVALAEAVAGHRPPVFVPERSTEAGAVPPPWPAADVDAAPRPVFAPVMQAPPSASRRDAPRGDGHGSTLLQELLGMGRLPIAPRVAPPASPPPGLAANTSATPATGTPRAATPVSLLPLPPAPFRPGLSTGSSLLDTLVGAGAGRGAPAPSGGVHYPLLDALGAAMLGTSADPSPRHWSAARVDIALPELLRRVAAGLRTARSAA</sequence>
<name>A0ABV6IUD3_9PROT</name>
<feature type="region of interest" description="Disordered" evidence="1">
    <location>
        <begin position="199"/>
        <end position="218"/>
    </location>
</feature>
<organism evidence="2 3">
    <name type="scientific">Muricoccus vinaceus</name>
    <dbReference type="NCBI Taxonomy" id="424704"/>
    <lineage>
        <taxon>Bacteria</taxon>
        <taxon>Pseudomonadati</taxon>
        <taxon>Pseudomonadota</taxon>
        <taxon>Alphaproteobacteria</taxon>
        <taxon>Acetobacterales</taxon>
        <taxon>Roseomonadaceae</taxon>
        <taxon>Muricoccus</taxon>
    </lineage>
</organism>
<dbReference type="RefSeq" id="WP_377050732.1">
    <property type="nucleotide sequence ID" value="NZ_JBHLVZ010000029.1"/>
</dbReference>
<feature type="compositionally biased region" description="Basic and acidic residues" evidence="1">
    <location>
        <begin position="205"/>
        <end position="214"/>
    </location>
</feature>
<keyword evidence="3" id="KW-1185">Reference proteome</keyword>
<feature type="region of interest" description="Disordered" evidence="1">
    <location>
        <begin position="231"/>
        <end position="262"/>
    </location>
</feature>
<evidence type="ECO:0000313" key="2">
    <source>
        <dbReference type="EMBL" id="MFC0386350.1"/>
    </source>
</evidence>
<feature type="compositionally biased region" description="Pro residues" evidence="1">
    <location>
        <begin position="235"/>
        <end position="244"/>
    </location>
</feature>
<dbReference type="EMBL" id="JBHLVZ010000029">
    <property type="protein sequence ID" value="MFC0386350.1"/>
    <property type="molecule type" value="Genomic_DNA"/>
</dbReference>
<reference evidence="2 3" key="1">
    <citation type="submission" date="2024-09" db="EMBL/GenBank/DDBJ databases">
        <authorList>
            <person name="Sun Q."/>
            <person name="Mori K."/>
        </authorList>
    </citation>
    <scope>NUCLEOTIDE SEQUENCE [LARGE SCALE GENOMIC DNA]</scope>
    <source>
        <strain evidence="2 3">CCM 7468</strain>
    </source>
</reference>
<proteinExistence type="predicted"/>
<feature type="compositionally biased region" description="Low complexity" evidence="1">
    <location>
        <begin position="245"/>
        <end position="262"/>
    </location>
</feature>
<comment type="caution">
    <text evidence="2">The sequence shown here is derived from an EMBL/GenBank/DDBJ whole genome shotgun (WGS) entry which is preliminary data.</text>
</comment>
<dbReference type="Proteomes" id="UP001589789">
    <property type="component" value="Unassembled WGS sequence"/>
</dbReference>
<evidence type="ECO:0000256" key="1">
    <source>
        <dbReference type="SAM" id="MobiDB-lite"/>
    </source>
</evidence>
<accession>A0ABV6IUD3</accession>
<gene>
    <name evidence="2" type="ORF">ACFFIC_12450</name>
</gene>